<name>A0A150H217_GONPE</name>
<keyword evidence="1" id="KW-0175">Coiled coil</keyword>
<feature type="region of interest" description="Disordered" evidence="2">
    <location>
        <begin position="203"/>
        <end position="306"/>
    </location>
</feature>
<gene>
    <name evidence="3" type="ORF">GPECTOR_1g17</name>
</gene>
<protein>
    <submittedName>
        <fullName evidence="3">Uncharacterized protein</fullName>
    </submittedName>
</protein>
<organism evidence="3 4">
    <name type="scientific">Gonium pectorale</name>
    <name type="common">Green alga</name>
    <dbReference type="NCBI Taxonomy" id="33097"/>
    <lineage>
        <taxon>Eukaryota</taxon>
        <taxon>Viridiplantae</taxon>
        <taxon>Chlorophyta</taxon>
        <taxon>core chlorophytes</taxon>
        <taxon>Chlorophyceae</taxon>
        <taxon>CS clade</taxon>
        <taxon>Chlamydomonadales</taxon>
        <taxon>Volvocaceae</taxon>
        <taxon>Gonium</taxon>
    </lineage>
</organism>
<evidence type="ECO:0000313" key="3">
    <source>
        <dbReference type="EMBL" id="KXZ56196.1"/>
    </source>
</evidence>
<feature type="coiled-coil region" evidence="1">
    <location>
        <begin position="360"/>
        <end position="419"/>
    </location>
</feature>
<dbReference type="AlphaFoldDB" id="A0A150H217"/>
<proteinExistence type="predicted"/>
<dbReference type="Proteomes" id="UP000075714">
    <property type="component" value="Unassembled WGS sequence"/>
</dbReference>
<reference evidence="4" key="1">
    <citation type="journal article" date="2016" name="Nat. Commun.">
        <title>The Gonium pectorale genome demonstrates co-option of cell cycle regulation during the evolution of multicellularity.</title>
        <authorList>
            <person name="Hanschen E.R."/>
            <person name="Marriage T.N."/>
            <person name="Ferris P.J."/>
            <person name="Hamaji T."/>
            <person name="Toyoda A."/>
            <person name="Fujiyama A."/>
            <person name="Neme R."/>
            <person name="Noguchi H."/>
            <person name="Minakuchi Y."/>
            <person name="Suzuki M."/>
            <person name="Kawai-Toyooka H."/>
            <person name="Smith D.R."/>
            <person name="Sparks H."/>
            <person name="Anderson J."/>
            <person name="Bakaric R."/>
            <person name="Luria V."/>
            <person name="Karger A."/>
            <person name="Kirschner M.W."/>
            <person name="Durand P.M."/>
            <person name="Michod R.E."/>
            <person name="Nozaki H."/>
            <person name="Olson B.J."/>
        </authorList>
    </citation>
    <scope>NUCLEOTIDE SEQUENCE [LARGE SCALE GENOMIC DNA]</scope>
    <source>
        <strain evidence="4">NIES-2863</strain>
    </source>
</reference>
<evidence type="ECO:0000313" key="4">
    <source>
        <dbReference type="Proteomes" id="UP000075714"/>
    </source>
</evidence>
<feature type="compositionally biased region" description="Gly residues" evidence="2">
    <location>
        <begin position="612"/>
        <end position="621"/>
    </location>
</feature>
<evidence type="ECO:0000256" key="2">
    <source>
        <dbReference type="SAM" id="MobiDB-lite"/>
    </source>
</evidence>
<keyword evidence="4" id="KW-1185">Reference proteome</keyword>
<feature type="compositionally biased region" description="Gly residues" evidence="2">
    <location>
        <begin position="687"/>
        <end position="698"/>
    </location>
</feature>
<feature type="compositionally biased region" description="Polar residues" evidence="2">
    <location>
        <begin position="242"/>
        <end position="251"/>
    </location>
</feature>
<feature type="compositionally biased region" description="Low complexity" evidence="2">
    <location>
        <begin position="289"/>
        <end position="306"/>
    </location>
</feature>
<feature type="region of interest" description="Disordered" evidence="2">
    <location>
        <begin position="608"/>
        <end position="641"/>
    </location>
</feature>
<sequence length="736" mass="74087">MGPNPGVDIRLGWEESEHKEFMKAIRAPLMVQTPLQLVIENLFQRVQAQATFIQQMRDKMDRIAVKDVTADELLDRIRLLEARQGESAGPKLDPFNQQEILARLEALESKATEAAQPKGAQSPSLEGIADIETRLQRLEKRMSGVYNLNGKLVAVETIAAGLGVAIPDLDYPTGGGPPTTPPQVAAAAPLAWRPPVATPPLERAAAAVGPAATPVAQPPGALAPSSSGTPVHPGAAAAQESGDASVSSRAVSQGGDELWAHGPKPHSAASHAASPSGDAGRTPSGHADASATSSAAPITSTSGTPAAAAPAAAPAAAVAAPASSIAATSTSGAPASHLPGLSSGMGGVSAQKLVALGQEVASLRSEKEVLREGLEQLKQQVAGLRSGLGANATESLSRLQHVEETVGSLQAQVADLAAARRDAAARVGSEVSFADFSLFKSQVEASVAEAKGHAAAATALAERDLPALAARLQEVADGVKKTGEPRDIDSLFHERINGLEAALGDLRTELRGNVEAALDGAAKLEELQALADAVEARAPAEAVRSLQQQTQALSAAVTSLSDTLALRPDLADSLRAAAGAAAAAGGSQPMGPLASKLRCLTCDQPVKQPISPGGGPEGGRSGRNFLPRLESLPGKEGLPGGPGVMVAELRASKEERLAGLTGVAAGTRVGGAGVGLRQGDLDEYAGGGGGGLGGGGSPGRDASPGRAVERARAARVPVGMGGGGKAGGAHGKPVFL</sequence>
<dbReference type="EMBL" id="LSYV01000002">
    <property type="protein sequence ID" value="KXZ56196.1"/>
    <property type="molecule type" value="Genomic_DNA"/>
</dbReference>
<feature type="compositionally biased region" description="Low complexity" evidence="2">
    <location>
        <begin position="260"/>
        <end position="280"/>
    </location>
</feature>
<dbReference type="OrthoDB" id="533898at2759"/>
<comment type="caution">
    <text evidence="3">The sequence shown here is derived from an EMBL/GenBank/DDBJ whole genome shotgun (WGS) entry which is preliminary data.</text>
</comment>
<feature type="compositionally biased region" description="Low complexity" evidence="2">
    <location>
        <begin position="204"/>
        <end position="220"/>
    </location>
</feature>
<evidence type="ECO:0000256" key="1">
    <source>
        <dbReference type="SAM" id="Coils"/>
    </source>
</evidence>
<feature type="region of interest" description="Disordered" evidence="2">
    <location>
        <begin position="687"/>
        <end position="736"/>
    </location>
</feature>
<feature type="compositionally biased region" description="Gly residues" evidence="2">
    <location>
        <begin position="719"/>
        <end position="730"/>
    </location>
</feature>
<accession>A0A150H217</accession>